<dbReference type="InParanoid" id="A0A5J5ECB7"/>
<feature type="transmembrane region" description="Helical" evidence="2">
    <location>
        <begin position="155"/>
        <end position="176"/>
    </location>
</feature>
<dbReference type="InterPro" id="IPR013083">
    <property type="entry name" value="Znf_RING/FYVE/PHD"/>
</dbReference>
<dbReference type="Proteomes" id="UP000326924">
    <property type="component" value="Unassembled WGS sequence"/>
</dbReference>
<name>A0A5J5ECB7_9PEZI</name>
<feature type="compositionally biased region" description="Basic and acidic residues" evidence="1">
    <location>
        <begin position="652"/>
        <end position="661"/>
    </location>
</feature>
<dbReference type="PANTHER" id="PTHR22696:SF1">
    <property type="entry name" value="E3 UBIQUITIN-PROTEIN LIGASE RNF26"/>
    <property type="match status" value="1"/>
</dbReference>
<dbReference type="PANTHER" id="PTHR22696">
    <property type="entry name" value="E3 UBIQUITIN-PROTEIN LIGASE RNF26"/>
    <property type="match status" value="1"/>
</dbReference>
<dbReference type="GO" id="GO:0006511">
    <property type="term" value="P:ubiquitin-dependent protein catabolic process"/>
    <property type="evidence" value="ECO:0007669"/>
    <property type="project" value="TreeGrafter"/>
</dbReference>
<proteinExistence type="predicted"/>
<evidence type="ECO:0000256" key="1">
    <source>
        <dbReference type="SAM" id="MobiDB-lite"/>
    </source>
</evidence>
<dbReference type="Gene3D" id="3.30.40.10">
    <property type="entry name" value="Zinc/RING finger domain, C3HC4 (zinc finger)"/>
    <property type="match status" value="1"/>
</dbReference>
<feature type="transmembrane region" description="Helical" evidence="2">
    <location>
        <begin position="379"/>
        <end position="396"/>
    </location>
</feature>
<comment type="caution">
    <text evidence="3">The sequence shown here is derived from an EMBL/GenBank/DDBJ whole genome shotgun (WGS) entry which is preliminary data.</text>
</comment>
<evidence type="ECO:0000313" key="3">
    <source>
        <dbReference type="EMBL" id="KAA8892893.1"/>
    </source>
</evidence>
<feature type="transmembrane region" description="Helical" evidence="2">
    <location>
        <begin position="115"/>
        <end position="134"/>
    </location>
</feature>
<keyword evidence="2" id="KW-0472">Membrane</keyword>
<evidence type="ECO:0000256" key="2">
    <source>
        <dbReference type="SAM" id="Phobius"/>
    </source>
</evidence>
<feature type="compositionally biased region" description="Acidic residues" evidence="1">
    <location>
        <begin position="635"/>
        <end position="651"/>
    </location>
</feature>
<dbReference type="OrthoDB" id="66726at2759"/>
<evidence type="ECO:0008006" key="5">
    <source>
        <dbReference type="Google" id="ProtNLM"/>
    </source>
</evidence>
<keyword evidence="2" id="KW-1133">Transmembrane helix</keyword>
<organism evidence="3 4">
    <name type="scientific">Sphaerosporella brunnea</name>
    <dbReference type="NCBI Taxonomy" id="1250544"/>
    <lineage>
        <taxon>Eukaryota</taxon>
        <taxon>Fungi</taxon>
        <taxon>Dikarya</taxon>
        <taxon>Ascomycota</taxon>
        <taxon>Pezizomycotina</taxon>
        <taxon>Pezizomycetes</taxon>
        <taxon>Pezizales</taxon>
        <taxon>Pyronemataceae</taxon>
        <taxon>Sphaerosporella</taxon>
    </lineage>
</organism>
<accession>A0A5J5ECB7</accession>
<evidence type="ECO:0000313" key="4">
    <source>
        <dbReference type="Proteomes" id="UP000326924"/>
    </source>
</evidence>
<feature type="compositionally biased region" description="Low complexity" evidence="1">
    <location>
        <begin position="622"/>
        <end position="634"/>
    </location>
</feature>
<keyword evidence="4" id="KW-1185">Reference proteome</keyword>
<feature type="transmembrane region" description="Helical" evidence="2">
    <location>
        <begin position="416"/>
        <end position="439"/>
    </location>
</feature>
<dbReference type="GO" id="GO:0061630">
    <property type="term" value="F:ubiquitin protein ligase activity"/>
    <property type="evidence" value="ECO:0007669"/>
    <property type="project" value="TreeGrafter"/>
</dbReference>
<keyword evidence="2" id="KW-0812">Transmembrane</keyword>
<sequence>MTSLSSAAAAIAPPSASAGIITPANPAHGFRSATPIMASVPRFFAKLASLGYIGTGSVAAATSSVPAEEVIANTTTEAAVVESSVAAAANATVAAAAAAEAAGAFDGGLRSMGSVFTYVTSKWAVLCLFMTVLLNRTQIYATLRRPIRLPFKTRMIMRGIPIAMLAYQLSHMMFAMRCQTSLAFQGDGARDGADAFFYSVAKVGSFWLDDRAVCEAIGMIPDAHWIDQASSVKDTENPEIEIPRPRGSLEILWPLYKALSLSQFVEVFTCSLVGRVPQPETGMTLLEHSLAFAEAEALALRKTYRLETNHSSEAGPSEEAGDGPEHRREGEITVFKIKGEKLVPAEVLYIAMISTMSHLTSHIMAIFNIQTRYRLLTTGFYGMAFFAGFAVALYHNGATGILEFPTVSVVGFIPHLLILGSIAICGGIYGLALLLASLFPPSGRRSFSEGFNNLRANLTLSSTAAVRLNEDFYTVLLKLGYSCLTAAAEATYLNEGRAVRIPAWTWLESERAKLLEARRGGAGRNTFAPTGKGMGPFSMERKDFSGVVQSAKEKRRAATRRWIGAGELARGVVAMVGRWAVAVSSKIFGRRTRDEDVTTPAPPDDRTLDFWDEHLDEDYAPSETGSVSSSSSFSSEEEEENADEAQQDGAEDYDRGRREETPLLDPIRLAALLDPQSPEDRASARLLARHLVSSTPLTRRQYSATQLSGLAEEVALENILLSRRRPRRPQHDREEEDMDKGPVCVVCQSESRTVIVWPCRCLSLCEDCRVCLAMNNWSSCVTCRGACAGYSRVYVP</sequence>
<dbReference type="EMBL" id="VXIS01000554">
    <property type="protein sequence ID" value="KAA8892893.1"/>
    <property type="molecule type" value="Genomic_DNA"/>
</dbReference>
<dbReference type="AlphaFoldDB" id="A0A5J5ECB7"/>
<feature type="transmembrane region" description="Helical" evidence="2">
    <location>
        <begin position="347"/>
        <end position="367"/>
    </location>
</feature>
<gene>
    <name evidence="3" type="ORF">FN846DRAFT_981340</name>
</gene>
<protein>
    <recommendedName>
        <fullName evidence="5">RING-type domain-containing protein</fullName>
    </recommendedName>
</protein>
<reference evidence="3 4" key="1">
    <citation type="submission" date="2019-09" db="EMBL/GenBank/DDBJ databases">
        <title>Draft genome of the ectomycorrhizal ascomycete Sphaerosporella brunnea.</title>
        <authorList>
            <consortium name="DOE Joint Genome Institute"/>
            <person name="Benucci G.M."/>
            <person name="Marozzi G."/>
            <person name="Antonielli L."/>
            <person name="Sanchez S."/>
            <person name="Marco P."/>
            <person name="Wang X."/>
            <person name="Falini L.B."/>
            <person name="Barry K."/>
            <person name="Haridas S."/>
            <person name="Lipzen A."/>
            <person name="Labutti K."/>
            <person name="Grigoriev I.V."/>
            <person name="Murat C."/>
            <person name="Martin F."/>
            <person name="Albertini E."/>
            <person name="Donnini D."/>
            <person name="Bonito G."/>
        </authorList>
    </citation>
    <scope>NUCLEOTIDE SEQUENCE [LARGE SCALE GENOMIC DNA]</scope>
    <source>
        <strain evidence="3 4">Sb_GMNB300</strain>
    </source>
</reference>
<dbReference type="GO" id="GO:0016567">
    <property type="term" value="P:protein ubiquitination"/>
    <property type="evidence" value="ECO:0007669"/>
    <property type="project" value="TreeGrafter"/>
</dbReference>
<feature type="region of interest" description="Disordered" evidence="1">
    <location>
        <begin position="618"/>
        <end position="661"/>
    </location>
</feature>